<gene>
    <name evidence="1" type="ORF">COY90_04975</name>
</gene>
<dbReference type="SUPFAM" id="SSF81301">
    <property type="entry name" value="Nucleotidyltransferase"/>
    <property type="match status" value="1"/>
</dbReference>
<dbReference type="EMBL" id="PFLF01000105">
    <property type="protein sequence ID" value="PIY68634.1"/>
    <property type="molecule type" value="Genomic_DNA"/>
</dbReference>
<evidence type="ECO:0000313" key="2">
    <source>
        <dbReference type="Proteomes" id="UP000230108"/>
    </source>
</evidence>
<dbReference type="Proteomes" id="UP000230108">
    <property type="component" value="Unassembled WGS sequence"/>
</dbReference>
<comment type="caution">
    <text evidence="1">The sequence shown here is derived from an EMBL/GenBank/DDBJ whole genome shotgun (WGS) entry which is preliminary data.</text>
</comment>
<evidence type="ECO:0008006" key="3">
    <source>
        <dbReference type="Google" id="ProtNLM"/>
    </source>
</evidence>
<sequence>MKPSSHPGYSKLVVNTISYFHFFNYSPSFEQIYTFFPEKISKRQLKTVINRFINQKKLIAHEEATLMRTLMKKKDYELNKELNNKPNHQSLNIKFCHLDFPLYTLPQYSINTSVTIQRHIISNNKLALVYCYTKALSRIPLVKMVAITGSASVGNCTPKDDIDIMIIAKRGYLWISRFFTILLSILYNVRNLVCLNLFFDETDLTIPRNKQTPYVAHEILQMKPVIDKGQIYKRFISENRWVRKIYPNSLMSNYKAQITNQSQNSKYKYQIIRLFEAILKQIQLAIIRKNKTSFMITDTQLWLFRRDFEKKIRSKL</sequence>
<protein>
    <recommendedName>
        <fullName evidence="3">Polymerase nucleotidyl transferase domain-containing protein</fullName>
    </recommendedName>
</protein>
<proteinExistence type="predicted"/>
<dbReference type="AlphaFoldDB" id="A0A2M7QBM8"/>
<reference evidence="2" key="1">
    <citation type="submission" date="2017-09" db="EMBL/GenBank/DDBJ databases">
        <title>Depth-based differentiation of microbial function through sediment-hosted aquifers and enrichment of novel symbionts in the deep terrestrial subsurface.</title>
        <authorList>
            <person name="Probst A.J."/>
            <person name="Ladd B."/>
            <person name="Jarett J.K."/>
            <person name="Geller-Mcgrath D.E."/>
            <person name="Sieber C.M.K."/>
            <person name="Emerson J.B."/>
            <person name="Anantharaman K."/>
            <person name="Thomas B.C."/>
            <person name="Malmstrom R."/>
            <person name="Stieglmeier M."/>
            <person name="Klingl A."/>
            <person name="Woyke T."/>
            <person name="Ryan C.M."/>
            <person name="Banfield J.F."/>
        </authorList>
    </citation>
    <scope>NUCLEOTIDE SEQUENCE [LARGE SCALE GENOMIC DNA]</scope>
</reference>
<dbReference type="InterPro" id="IPR043519">
    <property type="entry name" value="NT_sf"/>
</dbReference>
<name>A0A2M7QBM8_9BACT</name>
<evidence type="ECO:0000313" key="1">
    <source>
        <dbReference type="EMBL" id="PIY68634.1"/>
    </source>
</evidence>
<organism evidence="1 2">
    <name type="scientific">Candidatus Roizmanbacteria bacterium CG_4_10_14_0_8_um_filter_39_9</name>
    <dbReference type="NCBI Taxonomy" id="1974829"/>
    <lineage>
        <taxon>Bacteria</taxon>
        <taxon>Candidatus Roizmaniibacteriota</taxon>
    </lineage>
</organism>
<accession>A0A2M7QBM8</accession>